<keyword evidence="2" id="KW-0813">Transport</keyword>
<feature type="transmembrane region" description="Helical" evidence="7">
    <location>
        <begin position="355"/>
        <end position="377"/>
    </location>
</feature>
<keyword evidence="4 7" id="KW-0812">Transmembrane</keyword>
<keyword evidence="5 7" id="KW-1133">Transmembrane helix</keyword>
<keyword evidence="6 7" id="KW-0472">Membrane</keyword>
<feature type="transmembrane region" description="Helical" evidence="7">
    <location>
        <begin position="90"/>
        <end position="109"/>
    </location>
</feature>
<reference evidence="9 10" key="1">
    <citation type="journal article" date="2016" name="Int. J. Syst. Evol. Microbiol.">
        <title>Pseudaminobacter manganicus sp. nov., isolated from sludge of a manganese mine.</title>
        <authorList>
            <person name="Li J."/>
            <person name="Huang J."/>
            <person name="Liao S."/>
            <person name="Wang G."/>
        </authorList>
    </citation>
    <scope>NUCLEOTIDE SEQUENCE [LARGE SCALE GENOMIC DNA]</scope>
    <source>
        <strain evidence="9 10">JH-7</strain>
    </source>
</reference>
<evidence type="ECO:0000313" key="10">
    <source>
        <dbReference type="Proteomes" id="UP000191905"/>
    </source>
</evidence>
<gene>
    <name evidence="9" type="ORF">BFN67_01490</name>
</gene>
<dbReference type="Gene3D" id="1.20.1250.20">
    <property type="entry name" value="MFS general substrate transporter like domains"/>
    <property type="match status" value="2"/>
</dbReference>
<feature type="transmembrane region" description="Helical" evidence="7">
    <location>
        <begin position="295"/>
        <end position="315"/>
    </location>
</feature>
<evidence type="ECO:0000256" key="5">
    <source>
        <dbReference type="ARBA" id="ARBA00022989"/>
    </source>
</evidence>
<proteinExistence type="predicted"/>
<evidence type="ECO:0000313" key="9">
    <source>
        <dbReference type="EMBL" id="OQM77538.1"/>
    </source>
</evidence>
<evidence type="ECO:0000256" key="1">
    <source>
        <dbReference type="ARBA" id="ARBA00004651"/>
    </source>
</evidence>
<dbReference type="STRING" id="1873176.BFN67_01490"/>
<feature type="transmembrane region" description="Helical" evidence="7">
    <location>
        <begin position="228"/>
        <end position="253"/>
    </location>
</feature>
<accession>A0A1V8RWI5</accession>
<evidence type="ECO:0000256" key="7">
    <source>
        <dbReference type="SAM" id="Phobius"/>
    </source>
</evidence>
<evidence type="ECO:0000256" key="4">
    <source>
        <dbReference type="ARBA" id="ARBA00022692"/>
    </source>
</evidence>
<dbReference type="OrthoDB" id="9764259at2"/>
<feature type="domain" description="Major facilitator superfamily (MFS) profile" evidence="8">
    <location>
        <begin position="19"/>
        <end position="409"/>
    </location>
</feature>
<feature type="transmembrane region" description="Helical" evidence="7">
    <location>
        <begin position="56"/>
        <end position="78"/>
    </location>
</feature>
<evidence type="ECO:0000259" key="8">
    <source>
        <dbReference type="PROSITE" id="PS50850"/>
    </source>
</evidence>
<name>A0A1V8RWI5_9HYPH</name>
<dbReference type="SUPFAM" id="SSF103473">
    <property type="entry name" value="MFS general substrate transporter"/>
    <property type="match status" value="1"/>
</dbReference>
<dbReference type="InterPro" id="IPR011701">
    <property type="entry name" value="MFS"/>
</dbReference>
<dbReference type="GO" id="GO:0022857">
    <property type="term" value="F:transmembrane transporter activity"/>
    <property type="evidence" value="ECO:0007669"/>
    <property type="project" value="InterPro"/>
</dbReference>
<feature type="transmembrane region" description="Helical" evidence="7">
    <location>
        <begin position="265"/>
        <end position="283"/>
    </location>
</feature>
<feature type="transmembrane region" description="Helical" evidence="7">
    <location>
        <begin position="383"/>
        <end position="403"/>
    </location>
</feature>
<keyword evidence="3" id="KW-1003">Cell membrane</keyword>
<dbReference type="AlphaFoldDB" id="A0A1V8RWI5"/>
<organism evidence="9 10">
    <name type="scientific">Manganibacter manganicus</name>
    <dbReference type="NCBI Taxonomy" id="1873176"/>
    <lineage>
        <taxon>Bacteria</taxon>
        <taxon>Pseudomonadati</taxon>
        <taxon>Pseudomonadota</taxon>
        <taxon>Alphaproteobacteria</taxon>
        <taxon>Hyphomicrobiales</taxon>
        <taxon>Phyllobacteriaceae</taxon>
        <taxon>Manganibacter</taxon>
    </lineage>
</organism>
<dbReference type="EMBL" id="MDET01000001">
    <property type="protein sequence ID" value="OQM77538.1"/>
    <property type="molecule type" value="Genomic_DNA"/>
</dbReference>
<dbReference type="Proteomes" id="UP000191905">
    <property type="component" value="Unassembled WGS sequence"/>
</dbReference>
<feature type="transmembrane region" description="Helical" evidence="7">
    <location>
        <begin position="148"/>
        <end position="173"/>
    </location>
</feature>
<dbReference type="InterPro" id="IPR020846">
    <property type="entry name" value="MFS_dom"/>
</dbReference>
<protein>
    <submittedName>
        <fullName evidence="9">MFS transporter</fullName>
    </submittedName>
</protein>
<dbReference type="PANTHER" id="PTHR43414:SF6">
    <property type="entry name" value="MULTIDRUG RESISTANCE PROTEIN MDTG"/>
    <property type="match status" value="1"/>
</dbReference>
<dbReference type="CDD" id="cd17391">
    <property type="entry name" value="MFS_MdtG_MDR_like"/>
    <property type="match status" value="1"/>
</dbReference>
<keyword evidence="10" id="KW-1185">Reference proteome</keyword>
<sequence length="420" mass="43829">MTDTTSTGGAIESVHWRRNLFVCLGGSFSTLVAMTLLLPFLPIYVEELGVKGHAAIVQWSGIAYGATFFAAALVAPLWGRLGDLYGRKLMLVRASFGMAVCMSAMGLVQNVWQLVALRLLIGLAGGYSSGSTILVAMQTPKDRSGWALGTLSTGITAGALVGPLIGGILPPLIGTRATFFLSGAVIFVAFLATTFLIREKKQTVAEGGKAAKDAPKGGWAQIPDKRPVVAMLVTGMLLMFANMSIEPIITVYVAQLVEDQSRVTLASGIVMSAAALGAILSAPRLGKLADRIGHWNVIIGALAVAALLLIPQAFVTENWQLVGLRFLMGLALGGLVPCIVSVIRHNVPDGVGGNVLGMSISAQYAGQVVGPVSGGFIGGHFGMRAVFLGTCVLMAAGAAYNWLVRTRFTQQAALAETGET</sequence>
<dbReference type="InterPro" id="IPR036259">
    <property type="entry name" value="MFS_trans_sf"/>
</dbReference>
<evidence type="ECO:0000256" key="2">
    <source>
        <dbReference type="ARBA" id="ARBA00022448"/>
    </source>
</evidence>
<feature type="transmembrane region" description="Helical" evidence="7">
    <location>
        <begin position="179"/>
        <end position="197"/>
    </location>
</feature>
<feature type="transmembrane region" description="Helical" evidence="7">
    <location>
        <begin position="20"/>
        <end position="44"/>
    </location>
</feature>
<dbReference type="GO" id="GO:0005886">
    <property type="term" value="C:plasma membrane"/>
    <property type="evidence" value="ECO:0007669"/>
    <property type="project" value="UniProtKB-SubCell"/>
</dbReference>
<comment type="caution">
    <text evidence="9">The sequence shown here is derived from an EMBL/GenBank/DDBJ whole genome shotgun (WGS) entry which is preliminary data.</text>
</comment>
<dbReference type="Pfam" id="PF07690">
    <property type="entry name" value="MFS_1"/>
    <property type="match status" value="1"/>
</dbReference>
<dbReference type="PANTHER" id="PTHR43414">
    <property type="entry name" value="MULTIDRUG RESISTANCE PROTEIN MDTG"/>
    <property type="match status" value="1"/>
</dbReference>
<dbReference type="PROSITE" id="PS50850">
    <property type="entry name" value="MFS"/>
    <property type="match status" value="1"/>
</dbReference>
<dbReference type="RefSeq" id="WP_080917804.1">
    <property type="nucleotide sequence ID" value="NZ_MDET01000001.1"/>
</dbReference>
<feature type="transmembrane region" description="Helical" evidence="7">
    <location>
        <begin position="115"/>
        <end position="136"/>
    </location>
</feature>
<evidence type="ECO:0000256" key="6">
    <source>
        <dbReference type="ARBA" id="ARBA00023136"/>
    </source>
</evidence>
<comment type="subcellular location">
    <subcellularLocation>
        <location evidence="1">Cell membrane</location>
        <topology evidence="1">Multi-pass membrane protein</topology>
    </subcellularLocation>
</comment>
<evidence type="ECO:0000256" key="3">
    <source>
        <dbReference type="ARBA" id="ARBA00022475"/>
    </source>
</evidence>
<dbReference type="InterPro" id="IPR001958">
    <property type="entry name" value="Tet-R_TetA/multi-R_MdtG-like"/>
</dbReference>
<feature type="transmembrane region" description="Helical" evidence="7">
    <location>
        <begin position="321"/>
        <end position="343"/>
    </location>
</feature>
<dbReference type="PRINTS" id="PR01035">
    <property type="entry name" value="TCRTETA"/>
</dbReference>